<feature type="transmembrane region" description="Helical" evidence="2">
    <location>
        <begin position="218"/>
        <end position="246"/>
    </location>
</feature>
<proteinExistence type="predicted"/>
<keyword evidence="4" id="KW-1185">Reference proteome</keyword>
<dbReference type="OrthoDB" id="95800at2"/>
<protein>
    <recommendedName>
        <fullName evidence="5">DUF1700 domain-containing protein</fullName>
    </recommendedName>
</protein>
<dbReference type="AlphaFoldDB" id="N2A469"/>
<organism evidence="3 4">
    <name type="scientific">Eubacterium plexicaudatum ASF492</name>
    <dbReference type="NCBI Taxonomy" id="1235802"/>
    <lineage>
        <taxon>Bacteria</taxon>
        <taxon>Bacillati</taxon>
        <taxon>Bacillota</taxon>
        <taxon>Clostridia</taxon>
        <taxon>Eubacteriales</taxon>
        <taxon>Eubacteriaceae</taxon>
        <taxon>Eubacterium</taxon>
    </lineage>
</organism>
<dbReference type="EMBL" id="AQFT01000114">
    <property type="protein sequence ID" value="EMZ22976.1"/>
    <property type="molecule type" value="Genomic_DNA"/>
</dbReference>
<dbReference type="Pfam" id="PF22564">
    <property type="entry name" value="HAAS"/>
    <property type="match status" value="1"/>
</dbReference>
<feature type="region of interest" description="Disordered" evidence="1">
    <location>
        <begin position="65"/>
        <end position="130"/>
    </location>
</feature>
<name>N2A469_9FIRM</name>
<dbReference type="HOGENOM" id="CLU_080365_0_0_9"/>
<sequence>MNKELFLSQLERLLYEIPKEEREEAMDYYRSYFDDAGAENEAVVLEELESPKIIADSIKEALNSTGDMTGALKNPPQVRESQAQSEKCGYGKDRSGQRYKSIFSDSDFHKQSERTESADTNTGESEWKKSSAGTGYRRYDQYAGRSDKRSKLIIFIILAVFTSPVWGTALSGILGVLGVLFASVVLLGICSVGGVIGGIVCTIIAIVKLCSLSLVQGLFMLGIGMLLLAGGGISLVLVLLVCGRLLPWLCRQVMRLFQRVLHWGRSTA</sequence>
<evidence type="ECO:0000313" key="3">
    <source>
        <dbReference type="EMBL" id="EMZ22976.1"/>
    </source>
</evidence>
<dbReference type="PATRIC" id="fig|1235802.3.peg.3951"/>
<evidence type="ECO:0000256" key="1">
    <source>
        <dbReference type="SAM" id="MobiDB-lite"/>
    </source>
</evidence>
<dbReference type="Proteomes" id="UP000012589">
    <property type="component" value="Unassembled WGS sequence"/>
</dbReference>
<keyword evidence="2" id="KW-0472">Membrane</keyword>
<feature type="transmembrane region" description="Helical" evidence="2">
    <location>
        <begin position="180"/>
        <end position="206"/>
    </location>
</feature>
<feature type="compositionally biased region" description="Basic and acidic residues" evidence="1">
    <location>
        <begin position="106"/>
        <end position="117"/>
    </location>
</feature>
<dbReference type="eggNOG" id="COG4709">
    <property type="taxonomic scope" value="Bacteria"/>
</dbReference>
<comment type="caution">
    <text evidence="3">The sequence shown here is derived from an EMBL/GenBank/DDBJ whole genome shotgun (WGS) entry which is preliminary data.</text>
</comment>
<evidence type="ECO:0000313" key="4">
    <source>
        <dbReference type="Proteomes" id="UP000012589"/>
    </source>
</evidence>
<feature type="transmembrane region" description="Helical" evidence="2">
    <location>
        <begin position="152"/>
        <end position="174"/>
    </location>
</feature>
<reference evidence="3 4" key="1">
    <citation type="journal article" date="2014" name="Genome Announc.">
        <title>Draft genome sequences of the altered schaedler flora, a defined bacterial community from gnotobiotic mice.</title>
        <authorList>
            <person name="Wannemuehler M.J."/>
            <person name="Overstreet A.M."/>
            <person name="Ward D.V."/>
            <person name="Phillips G.J."/>
        </authorList>
    </citation>
    <scope>NUCLEOTIDE SEQUENCE [LARGE SCALE GENOMIC DNA]</scope>
    <source>
        <strain evidence="3 4">ASF492</strain>
    </source>
</reference>
<dbReference type="STRING" id="1235802.C823_03746"/>
<accession>N2A469</accession>
<keyword evidence="2" id="KW-1133">Transmembrane helix</keyword>
<keyword evidence="2" id="KW-0812">Transmembrane</keyword>
<gene>
    <name evidence="3" type="ORF">C823_03746</name>
</gene>
<evidence type="ECO:0000256" key="2">
    <source>
        <dbReference type="SAM" id="Phobius"/>
    </source>
</evidence>
<evidence type="ECO:0008006" key="5">
    <source>
        <dbReference type="Google" id="ProtNLM"/>
    </source>
</evidence>